<dbReference type="EMBL" id="OP171943">
    <property type="protein sequence ID" value="UVD42204.1"/>
    <property type="molecule type" value="Genomic_DNA"/>
</dbReference>
<name>A0A976SW77_9CAUD</name>
<sequence length="71" mass="8320">MREVSNMKVTMENTEEFIAICTAYADTLPPEGMDDHTMQLVADIYRLAELAKEQHNRLVYVKERLEIMDKE</sequence>
<reference evidence="1 2" key="1">
    <citation type="submission" date="2022-08" db="EMBL/GenBank/DDBJ databases">
        <title>Potential of phage cocktail in the treatment of multidrug-resistant Klebsiella pneumoniae pulmonary infection in mice.</title>
        <authorList>
            <person name="Gou Z."/>
            <person name="Lu S."/>
            <person name="Sun F."/>
            <person name="Xia P."/>
        </authorList>
    </citation>
    <scope>NUCLEOTIDE SEQUENCE [LARGE SCALE GENOMIC DNA]</scope>
</reference>
<accession>A0A976SW77</accession>
<proteinExistence type="predicted"/>
<protein>
    <submittedName>
        <fullName evidence="1">Uncharacterized protein</fullName>
    </submittedName>
</protein>
<keyword evidence="2" id="KW-1185">Reference proteome</keyword>
<organism evidence="1 2">
    <name type="scientific">Klebsiella phage GZ8</name>
    <dbReference type="NCBI Taxonomy" id="2972533"/>
    <lineage>
        <taxon>Viruses</taxon>
        <taxon>Duplodnaviria</taxon>
        <taxon>Heunggongvirae</taxon>
        <taxon>Uroviricota</taxon>
        <taxon>Caudoviricetes</taxon>
        <taxon>Demerecviridae</taxon>
        <taxon>Sugarlandvirus</taxon>
        <taxon>Sugarlandvirus GZ8</taxon>
    </lineage>
</organism>
<dbReference type="Proteomes" id="UP001058456">
    <property type="component" value="Segment"/>
</dbReference>
<evidence type="ECO:0000313" key="1">
    <source>
        <dbReference type="EMBL" id="UVD42204.1"/>
    </source>
</evidence>
<evidence type="ECO:0000313" key="2">
    <source>
        <dbReference type="Proteomes" id="UP001058456"/>
    </source>
</evidence>